<evidence type="ECO:0000256" key="2">
    <source>
        <dbReference type="ARBA" id="ARBA00022448"/>
    </source>
</evidence>
<dbReference type="InterPro" id="IPR011701">
    <property type="entry name" value="MFS"/>
</dbReference>
<evidence type="ECO:0000313" key="9">
    <source>
        <dbReference type="EMBL" id="OGC12836.1"/>
    </source>
</evidence>
<name>A0A1F4RXC5_UNCSA</name>
<dbReference type="PROSITE" id="PS50850">
    <property type="entry name" value="MFS"/>
    <property type="match status" value="1"/>
</dbReference>
<feature type="transmembrane region" description="Helical" evidence="7">
    <location>
        <begin position="379"/>
        <end position="400"/>
    </location>
</feature>
<dbReference type="Proteomes" id="UP000177905">
    <property type="component" value="Unassembled WGS sequence"/>
</dbReference>
<dbReference type="PANTHER" id="PTHR43266:SF2">
    <property type="entry name" value="MAJOR FACILITATOR SUPERFAMILY (MFS) PROFILE DOMAIN-CONTAINING PROTEIN"/>
    <property type="match status" value="1"/>
</dbReference>
<sequence>MEKITSEKNSSRFSAVFSNVGFLLLWLGQLTSQLADRIFVYVLMIIAYQLTHSNLGVSLPLLAFGIPSVIVSPWAGVFVDKLDRKWIMVLTDIMRGLLILLIIPLLTKSIALIFLATLLIYSAAQFFAPAETASIPELVERKHLIIANSLFMLTWMASSVVGFGLGAPMVNLLAEKGTLVAASVCYFISAVSIILIPLKERKAPKIEKHVFEDLKFVFEFIKRNVVIRYSLYKLFVAAMAISTLSVLSISYATDILKIGERNFGYLIIAVGVGMGIGMWSLSYLSEWIKKGTIVVASFLVSGAALILLSRTYDLLFALFLIVILGLTNIYITSSIQTILQHNIPRQIRGRVFGVQNMLINSAFTLPVIFFGMIADLFGILFAMELLGIVVLLMGVAGLFLPKFKTI</sequence>
<dbReference type="PRINTS" id="PR01988">
    <property type="entry name" value="EXPORTERBACE"/>
</dbReference>
<keyword evidence="5 7" id="KW-1133">Transmembrane helix</keyword>
<evidence type="ECO:0000256" key="1">
    <source>
        <dbReference type="ARBA" id="ARBA00004651"/>
    </source>
</evidence>
<feature type="domain" description="Major facilitator superfamily (MFS) profile" evidence="8">
    <location>
        <begin position="21"/>
        <end position="405"/>
    </location>
</feature>
<dbReference type="InterPro" id="IPR020846">
    <property type="entry name" value="MFS_dom"/>
</dbReference>
<organism evidence="9 10">
    <name type="scientific">candidate division WOR-1 bacterium RIFOXYB2_FULL_36_35</name>
    <dbReference type="NCBI Taxonomy" id="1802578"/>
    <lineage>
        <taxon>Bacteria</taxon>
        <taxon>Bacillati</taxon>
        <taxon>Saganbacteria</taxon>
    </lineage>
</organism>
<evidence type="ECO:0000259" key="8">
    <source>
        <dbReference type="PROSITE" id="PS50850"/>
    </source>
</evidence>
<feature type="transmembrane region" description="Helical" evidence="7">
    <location>
        <begin position="61"/>
        <end position="79"/>
    </location>
</feature>
<evidence type="ECO:0000256" key="6">
    <source>
        <dbReference type="ARBA" id="ARBA00023136"/>
    </source>
</evidence>
<keyword evidence="4 7" id="KW-0812">Transmembrane</keyword>
<dbReference type="GO" id="GO:0022857">
    <property type="term" value="F:transmembrane transporter activity"/>
    <property type="evidence" value="ECO:0007669"/>
    <property type="project" value="InterPro"/>
</dbReference>
<dbReference type="Gene3D" id="1.20.1250.20">
    <property type="entry name" value="MFS general substrate transporter like domains"/>
    <property type="match status" value="1"/>
</dbReference>
<feature type="transmembrane region" description="Helical" evidence="7">
    <location>
        <begin position="179"/>
        <end position="198"/>
    </location>
</feature>
<reference evidence="9 10" key="1">
    <citation type="journal article" date="2016" name="Nat. Commun.">
        <title>Thousands of microbial genomes shed light on interconnected biogeochemical processes in an aquifer system.</title>
        <authorList>
            <person name="Anantharaman K."/>
            <person name="Brown C.T."/>
            <person name="Hug L.A."/>
            <person name="Sharon I."/>
            <person name="Castelle C.J."/>
            <person name="Probst A.J."/>
            <person name="Thomas B.C."/>
            <person name="Singh A."/>
            <person name="Wilkins M.J."/>
            <person name="Karaoz U."/>
            <person name="Brodie E.L."/>
            <person name="Williams K.H."/>
            <person name="Hubbard S.S."/>
            <person name="Banfield J.F."/>
        </authorList>
    </citation>
    <scope>NUCLEOTIDE SEQUENCE [LARGE SCALE GENOMIC DNA]</scope>
</reference>
<feature type="transmembrane region" description="Helical" evidence="7">
    <location>
        <begin position="12"/>
        <end position="31"/>
    </location>
</feature>
<dbReference type="EMBL" id="MEUA01000065">
    <property type="protein sequence ID" value="OGC12836.1"/>
    <property type="molecule type" value="Genomic_DNA"/>
</dbReference>
<dbReference type="GO" id="GO:0005886">
    <property type="term" value="C:plasma membrane"/>
    <property type="evidence" value="ECO:0007669"/>
    <property type="project" value="UniProtKB-SubCell"/>
</dbReference>
<dbReference type="InterPro" id="IPR022324">
    <property type="entry name" value="Bacilysin_exporter_BacE_put"/>
</dbReference>
<feature type="transmembrane region" description="Helical" evidence="7">
    <location>
        <begin position="231"/>
        <end position="251"/>
    </location>
</feature>
<feature type="transmembrane region" description="Helical" evidence="7">
    <location>
        <begin position="314"/>
        <end position="331"/>
    </location>
</feature>
<protein>
    <recommendedName>
        <fullName evidence="8">Major facilitator superfamily (MFS) profile domain-containing protein</fullName>
    </recommendedName>
</protein>
<comment type="subcellular location">
    <subcellularLocation>
        <location evidence="1">Cell membrane</location>
        <topology evidence="1">Multi-pass membrane protein</topology>
    </subcellularLocation>
</comment>
<evidence type="ECO:0000256" key="5">
    <source>
        <dbReference type="ARBA" id="ARBA00022989"/>
    </source>
</evidence>
<comment type="caution">
    <text evidence="9">The sequence shown here is derived from an EMBL/GenBank/DDBJ whole genome shotgun (WGS) entry which is preliminary data.</text>
</comment>
<gene>
    <name evidence="9" type="ORF">A2290_06590</name>
</gene>
<evidence type="ECO:0000256" key="7">
    <source>
        <dbReference type="SAM" id="Phobius"/>
    </source>
</evidence>
<dbReference type="CDD" id="cd06173">
    <property type="entry name" value="MFS_MefA_like"/>
    <property type="match status" value="1"/>
</dbReference>
<dbReference type="PANTHER" id="PTHR43266">
    <property type="entry name" value="MACROLIDE-EFFLUX PROTEIN"/>
    <property type="match status" value="1"/>
</dbReference>
<keyword evidence="2" id="KW-0813">Transport</keyword>
<proteinExistence type="predicted"/>
<feature type="transmembrane region" description="Helical" evidence="7">
    <location>
        <begin position="263"/>
        <end position="284"/>
    </location>
</feature>
<feature type="transmembrane region" description="Helical" evidence="7">
    <location>
        <begin position="352"/>
        <end position="373"/>
    </location>
</feature>
<evidence type="ECO:0000256" key="4">
    <source>
        <dbReference type="ARBA" id="ARBA00022692"/>
    </source>
</evidence>
<accession>A0A1F4RXC5</accession>
<keyword evidence="6 7" id="KW-0472">Membrane</keyword>
<feature type="transmembrane region" description="Helical" evidence="7">
    <location>
        <begin position="291"/>
        <end position="308"/>
    </location>
</feature>
<keyword evidence="3" id="KW-1003">Cell membrane</keyword>
<dbReference type="AlphaFoldDB" id="A0A1F4RXC5"/>
<evidence type="ECO:0000256" key="3">
    <source>
        <dbReference type="ARBA" id="ARBA00022475"/>
    </source>
</evidence>
<dbReference type="SUPFAM" id="SSF103473">
    <property type="entry name" value="MFS general substrate transporter"/>
    <property type="match status" value="1"/>
</dbReference>
<dbReference type="Pfam" id="PF07690">
    <property type="entry name" value="MFS_1"/>
    <property type="match status" value="1"/>
</dbReference>
<dbReference type="InterPro" id="IPR036259">
    <property type="entry name" value="MFS_trans_sf"/>
</dbReference>
<evidence type="ECO:0000313" key="10">
    <source>
        <dbReference type="Proteomes" id="UP000177905"/>
    </source>
</evidence>